<dbReference type="AlphaFoldDB" id="A0A399CZ10"/>
<accession>A0A399CZ10</accession>
<evidence type="ECO:0000256" key="1">
    <source>
        <dbReference type="SAM" id="Phobius"/>
    </source>
</evidence>
<evidence type="ECO:0000313" key="2">
    <source>
        <dbReference type="EMBL" id="RIH63310.1"/>
    </source>
</evidence>
<name>A0A399CZ10_9BACT</name>
<keyword evidence="3" id="KW-1185">Reference proteome</keyword>
<feature type="transmembrane region" description="Helical" evidence="1">
    <location>
        <begin position="20"/>
        <end position="44"/>
    </location>
</feature>
<keyword evidence="1" id="KW-0812">Transmembrane</keyword>
<gene>
    <name evidence="2" type="ORF">D1164_20180</name>
</gene>
<reference evidence="2 3" key="1">
    <citation type="journal article" date="2015" name="Int. J. Syst. Evol. Microbiol.">
        <title>Mariniphaga sediminis sp. nov., isolated from coastal sediment.</title>
        <authorList>
            <person name="Wang F.Q."/>
            <person name="Shen Q.Y."/>
            <person name="Chen G.J."/>
            <person name="Du Z.J."/>
        </authorList>
    </citation>
    <scope>NUCLEOTIDE SEQUENCE [LARGE SCALE GENOMIC DNA]</scope>
    <source>
        <strain evidence="2 3">SY21</strain>
    </source>
</reference>
<protein>
    <submittedName>
        <fullName evidence="2">Uncharacterized protein</fullName>
    </submittedName>
</protein>
<keyword evidence="1" id="KW-1133">Transmembrane helix</keyword>
<dbReference type="Proteomes" id="UP000266441">
    <property type="component" value="Unassembled WGS sequence"/>
</dbReference>
<keyword evidence="1" id="KW-0472">Membrane</keyword>
<sequence>MVKHACLACSVKQRTPMKFVVIILYEWFLFMVILSKIIFTAVSIKKTEQMNSKVKYMNFIL</sequence>
<dbReference type="EMBL" id="QWET01000022">
    <property type="protein sequence ID" value="RIH63310.1"/>
    <property type="molecule type" value="Genomic_DNA"/>
</dbReference>
<organism evidence="2 3">
    <name type="scientific">Mariniphaga sediminis</name>
    <dbReference type="NCBI Taxonomy" id="1628158"/>
    <lineage>
        <taxon>Bacteria</taxon>
        <taxon>Pseudomonadati</taxon>
        <taxon>Bacteroidota</taxon>
        <taxon>Bacteroidia</taxon>
        <taxon>Marinilabiliales</taxon>
        <taxon>Prolixibacteraceae</taxon>
        <taxon>Mariniphaga</taxon>
    </lineage>
</organism>
<proteinExistence type="predicted"/>
<comment type="caution">
    <text evidence="2">The sequence shown here is derived from an EMBL/GenBank/DDBJ whole genome shotgun (WGS) entry which is preliminary data.</text>
</comment>
<evidence type="ECO:0000313" key="3">
    <source>
        <dbReference type="Proteomes" id="UP000266441"/>
    </source>
</evidence>